<evidence type="ECO:0000313" key="1">
    <source>
        <dbReference type="EMBL" id="OXA42324.1"/>
    </source>
</evidence>
<accession>A0A226DBV8</accession>
<proteinExistence type="predicted"/>
<name>A0A226DBV8_FOLCA</name>
<sequence length="259" mass="29324">MDKRGRWRRMDKAYNYFLGFYGVSATSRSFRSYSNSAEKAAFTVSRYAVDVTEMYGGQNKSTGPEVAHIINKYSPLSELGDKFQQLLTAVAESGHNYGKEIFSIGAIMTQSPIPNDHAAFTMLPEMVRVILTQNTSLTYQDQSGFTYPMKYSWASDLHQGVEWYSFRISPPPLSNATFTSAKFCIVYGFGSEVQPQRVYIDPTSQLFTQELLNGLVYDVELHISQDLDLVHLWWNNTRVITSNMQPGFLFPGGQPPAKR</sequence>
<protein>
    <submittedName>
        <fullName evidence="1">Uncharacterized protein</fullName>
    </submittedName>
</protein>
<dbReference type="EMBL" id="LNIX01000026">
    <property type="protein sequence ID" value="OXA42324.1"/>
    <property type="molecule type" value="Genomic_DNA"/>
</dbReference>
<keyword evidence="2" id="KW-1185">Reference proteome</keyword>
<comment type="caution">
    <text evidence="1">The sequence shown here is derived from an EMBL/GenBank/DDBJ whole genome shotgun (WGS) entry which is preliminary data.</text>
</comment>
<organism evidence="1 2">
    <name type="scientific">Folsomia candida</name>
    <name type="common">Springtail</name>
    <dbReference type="NCBI Taxonomy" id="158441"/>
    <lineage>
        <taxon>Eukaryota</taxon>
        <taxon>Metazoa</taxon>
        <taxon>Ecdysozoa</taxon>
        <taxon>Arthropoda</taxon>
        <taxon>Hexapoda</taxon>
        <taxon>Collembola</taxon>
        <taxon>Entomobryomorpha</taxon>
        <taxon>Isotomoidea</taxon>
        <taxon>Isotomidae</taxon>
        <taxon>Proisotominae</taxon>
        <taxon>Folsomia</taxon>
    </lineage>
</organism>
<dbReference type="Proteomes" id="UP000198287">
    <property type="component" value="Unassembled WGS sequence"/>
</dbReference>
<dbReference type="AlphaFoldDB" id="A0A226DBV8"/>
<reference evidence="1 2" key="1">
    <citation type="submission" date="2015-12" db="EMBL/GenBank/DDBJ databases">
        <title>The genome of Folsomia candida.</title>
        <authorList>
            <person name="Faddeeva A."/>
            <person name="Derks M.F."/>
            <person name="Anvar Y."/>
            <person name="Smit S."/>
            <person name="Van Straalen N."/>
            <person name="Roelofs D."/>
        </authorList>
    </citation>
    <scope>NUCLEOTIDE SEQUENCE [LARGE SCALE GENOMIC DNA]</scope>
    <source>
        <strain evidence="1 2">VU population</strain>
        <tissue evidence="1">Whole body</tissue>
    </source>
</reference>
<gene>
    <name evidence="1" type="ORF">Fcan01_22853</name>
</gene>
<evidence type="ECO:0000313" key="2">
    <source>
        <dbReference type="Proteomes" id="UP000198287"/>
    </source>
</evidence>